<accession>A0AAW1N7E6</accession>
<evidence type="ECO:0000313" key="6">
    <source>
        <dbReference type="Proteomes" id="UP001458880"/>
    </source>
</evidence>
<dbReference type="InterPro" id="IPR038077">
    <property type="entry name" value="Troponin_sf"/>
</dbReference>
<organism evidence="5 6">
    <name type="scientific">Popillia japonica</name>
    <name type="common">Japanese beetle</name>
    <dbReference type="NCBI Taxonomy" id="7064"/>
    <lineage>
        <taxon>Eukaryota</taxon>
        <taxon>Metazoa</taxon>
        <taxon>Ecdysozoa</taxon>
        <taxon>Arthropoda</taxon>
        <taxon>Hexapoda</taxon>
        <taxon>Insecta</taxon>
        <taxon>Pterygota</taxon>
        <taxon>Neoptera</taxon>
        <taxon>Endopterygota</taxon>
        <taxon>Coleoptera</taxon>
        <taxon>Polyphaga</taxon>
        <taxon>Scarabaeiformia</taxon>
        <taxon>Scarabaeidae</taxon>
        <taxon>Rutelinae</taxon>
        <taxon>Popillia</taxon>
    </lineage>
</organism>
<dbReference type="InterPro" id="IPR001978">
    <property type="entry name" value="Troponin"/>
</dbReference>
<keyword evidence="6" id="KW-1185">Reference proteome</keyword>
<dbReference type="PANTHER" id="PTHR11521">
    <property type="entry name" value="TROPONIN T"/>
    <property type="match status" value="1"/>
</dbReference>
<evidence type="ECO:0000256" key="3">
    <source>
        <dbReference type="ARBA" id="ARBA00023179"/>
    </source>
</evidence>
<dbReference type="Proteomes" id="UP001458880">
    <property type="component" value="Unassembled WGS sequence"/>
</dbReference>
<feature type="compositionally biased region" description="Acidic residues" evidence="4">
    <location>
        <begin position="1"/>
        <end position="17"/>
    </location>
</feature>
<feature type="compositionally biased region" description="Basic and acidic residues" evidence="4">
    <location>
        <begin position="160"/>
        <end position="171"/>
    </location>
</feature>
<evidence type="ECO:0000313" key="5">
    <source>
        <dbReference type="EMBL" id="KAK9754945.1"/>
    </source>
</evidence>
<dbReference type="Pfam" id="PF00992">
    <property type="entry name" value="Troponin"/>
    <property type="match status" value="1"/>
</dbReference>
<name>A0AAW1N7E6_POPJA</name>
<dbReference type="GO" id="GO:0005523">
    <property type="term" value="F:tropomyosin binding"/>
    <property type="evidence" value="ECO:0007669"/>
    <property type="project" value="TreeGrafter"/>
</dbReference>
<dbReference type="GO" id="GO:0045214">
    <property type="term" value="P:sarcomere organization"/>
    <property type="evidence" value="ECO:0007669"/>
    <property type="project" value="UniProtKB-ARBA"/>
</dbReference>
<feature type="compositionally biased region" description="Basic and acidic residues" evidence="4">
    <location>
        <begin position="80"/>
        <end position="125"/>
    </location>
</feature>
<proteinExistence type="inferred from homology"/>
<dbReference type="FunFam" id="1.20.5.350:FF:000003">
    <property type="entry name" value="Troponin T isoform 5"/>
    <property type="match status" value="1"/>
</dbReference>
<dbReference type="InterPro" id="IPR027707">
    <property type="entry name" value="TNNT"/>
</dbReference>
<dbReference type="GO" id="GO:0006937">
    <property type="term" value="P:regulation of muscle contraction"/>
    <property type="evidence" value="ECO:0007669"/>
    <property type="project" value="InterPro"/>
</dbReference>
<feature type="region of interest" description="Disordered" evidence="4">
    <location>
        <begin position="330"/>
        <end position="380"/>
    </location>
</feature>
<sequence length="380" mass="45921">MSDEEEVYSEEEEEEIIETTTVTKVEEGTGDPEFIKRQDQKRSDLDEQLREYIAEWRKQRAREEDDLKKLKEKQAKRKVTRAEEEKKMAERKKQEEERRVREIEEKKQRDIEEKRQRLEEAEKKRQAMMQALKDQSKQKGPNFTIQKREAGSNISAAQLERNKTKEQLEEEKRISLSIRIKPLKLDGLGIDQLRHKAHELWDCIVKLETEKYDLEERQKRQDYDLKELKERQKQQLRHKALKKGLDPEALTGKYPPKIQVASKYERRVDTRSYDDKKKLFEGGFTQLFLENNEKHWREKQEEFDSRSKYQLKETNEKLWKEKIGQFDSRQKTKLPKWFGERPGKKSGEPETPEGEEEEEEEEEEEVEVDEEEEEEEEEEE</sequence>
<dbReference type="AlphaFoldDB" id="A0AAW1N7E6"/>
<evidence type="ECO:0000256" key="1">
    <source>
        <dbReference type="ARBA" id="ARBA00003363"/>
    </source>
</evidence>
<evidence type="ECO:0000256" key="2">
    <source>
        <dbReference type="ARBA" id="ARBA00008330"/>
    </source>
</evidence>
<dbReference type="PANTHER" id="PTHR11521:SF1">
    <property type="entry name" value="TROPONIN T, SKELETAL MUSCLE"/>
    <property type="match status" value="1"/>
</dbReference>
<feature type="compositionally biased region" description="Acidic residues" evidence="4">
    <location>
        <begin position="350"/>
        <end position="380"/>
    </location>
</feature>
<gene>
    <name evidence="5" type="ORF">QE152_g829</name>
</gene>
<comment type="similarity">
    <text evidence="2">Belongs to the troponin T family.</text>
</comment>
<keyword evidence="3" id="KW-0514">Muscle protein</keyword>
<dbReference type="EMBL" id="JASPKY010000004">
    <property type="protein sequence ID" value="KAK9754945.1"/>
    <property type="molecule type" value="Genomic_DNA"/>
</dbReference>
<dbReference type="GO" id="GO:0006936">
    <property type="term" value="P:muscle contraction"/>
    <property type="evidence" value="ECO:0007669"/>
    <property type="project" value="TreeGrafter"/>
</dbReference>
<protein>
    <submittedName>
        <fullName evidence="5">Troponin</fullName>
    </submittedName>
</protein>
<reference evidence="5 6" key="1">
    <citation type="journal article" date="2024" name="BMC Genomics">
        <title>De novo assembly and annotation of Popillia japonica's genome with initial clues to its potential as an invasive pest.</title>
        <authorList>
            <person name="Cucini C."/>
            <person name="Boschi S."/>
            <person name="Funari R."/>
            <person name="Cardaioli E."/>
            <person name="Iannotti N."/>
            <person name="Marturano G."/>
            <person name="Paoli F."/>
            <person name="Bruttini M."/>
            <person name="Carapelli A."/>
            <person name="Frati F."/>
            <person name="Nardi F."/>
        </authorList>
    </citation>
    <scope>NUCLEOTIDE SEQUENCE [LARGE SCALE GENOMIC DNA]</scope>
    <source>
        <strain evidence="5">DMR45628</strain>
    </source>
</reference>
<comment type="caution">
    <text evidence="5">The sequence shown here is derived from an EMBL/GenBank/DDBJ whole genome shotgun (WGS) entry which is preliminary data.</text>
</comment>
<evidence type="ECO:0000256" key="4">
    <source>
        <dbReference type="SAM" id="MobiDB-lite"/>
    </source>
</evidence>
<dbReference type="Gene3D" id="1.20.5.350">
    <property type="match status" value="1"/>
</dbReference>
<feature type="compositionally biased region" description="Basic and acidic residues" evidence="4">
    <location>
        <begin position="60"/>
        <end position="73"/>
    </location>
</feature>
<dbReference type="GO" id="GO:0005861">
    <property type="term" value="C:troponin complex"/>
    <property type="evidence" value="ECO:0007669"/>
    <property type="project" value="InterPro"/>
</dbReference>
<feature type="region of interest" description="Disordered" evidence="4">
    <location>
        <begin position="60"/>
        <end position="171"/>
    </location>
</feature>
<feature type="compositionally biased region" description="Basic and acidic residues" evidence="4">
    <location>
        <begin position="338"/>
        <end position="348"/>
    </location>
</feature>
<feature type="compositionally biased region" description="Basic and acidic residues" evidence="4">
    <location>
        <begin position="33"/>
        <end position="44"/>
    </location>
</feature>
<comment type="function">
    <text evidence="1">Troponin T is the tropomyosin-binding subunit of troponin, the thin filament regulatory complex which confers calcium-sensitivity to striated muscle actomyosin ATPase activity.</text>
</comment>
<feature type="region of interest" description="Disordered" evidence="4">
    <location>
        <begin position="1"/>
        <end position="44"/>
    </location>
</feature>
<dbReference type="SUPFAM" id="SSF90250">
    <property type="entry name" value="Troponin coil-coiled subunits"/>
    <property type="match status" value="1"/>
</dbReference>